<dbReference type="Gene3D" id="2.10.109.10">
    <property type="entry name" value="Umud Fragment, subunit A"/>
    <property type="match status" value="1"/>
</dbReference>
<proteinExistence type="predicted"/>
<dbReference type="Proteomes" id="UP000610966">
    <property type="component" value="Unassembled WGS sequence"/>
</dbReference>
<evidence type="ECO:0000313" key="2">
    <source>
        <dbReference type="EMBL" id="GIH72156.1"/>
    </source>
</evidence>
<evidence type="ECO:0000313" key="3">
    <source>
        <dbReference type="Proteomes" id="UP000610966"/>
    </source>
</evidence>
<dbReference type="SUPFAM" id="SSF51306">
    <property type="entry name" value="LexA/Signal peptidase"/>
    <property type="match status" value="1"/>
</dbReference>
<evidence type="ECO:0000259" key="1">
    <source>
        <dbReference type="Pfam" id="PF00717"/>
    </source>
</evidence>
<dbReference type="InterPro" id="IPR036286">
    <property type="entry name" value="LexA/Signal_pep-like_sf"/>
</dbReference>
<dbReference type="EMBL" id="BOOG01000046">
    <property type="protein sequence ID" value="GIH72156.1"/>
    <property type="molecule type" value="Genomic_DNA"/>
</dbReference>
<dbReference type="CDD" id="cd06529">
    <property type="entry name" value="S24_LexA-like"/>
    <property type="match status" value="1"/>
</dbReference>
<keyword evidence="3" id="KW-1185">Reference proteome</keyword>
<protein>
    <recommendedName>
        <fullName evidence="1">Peptidase S24/S26A/S26B/S26C domain-containing protein</fullName>
    </recommendedName>
</protein>
<dbReference type="InterPro" id="IPR039418">
    <property type="entry name" value="LexA-like"/>
</dbReference>
<reference evidence="2" key="1">
    <citation type="submission" date="2021-01" db="EMBL/GenBank/DDBJ databases">
        <title>Whole genome shotgun sequence of Sphaerimonospora thailandensis NBRC 107569.</title>
        <authorList>
            <person name="Komaki H."/>
            <person name="Tamura T."/>
        </authorList>
    </citation>
    <scope>NUCLEOTIDE SEQUENCE</scope>
    <source>
        <strain evidence="2">NBRC 107569</strain>
    </source>
</reference>
<comment type="caution">
    <text evidence="2">The sequence shown here is derived from an EMBL/GenBank/DDBJ whole genome shotgun (WGS) entry which is preliminary data.</text>
</comment>
<accession>A0A8J3RD85</accession>
<feature type="domain" description="Peptidase S24/S26A/S26B/S26C" evidence="1">
    <location>
        <begin position="39"/>
        <end position="111"/>
    </location>
</feature>
<sequence length="148" mass="16403">MGGYFALGSQQSCEHRNPSLGMLVTALSKTDLTRPEMLALRGMMLTAVRVAGDSMLPVLRPGDLLLVRPGAPIRPGDLVVARRPHGLIVKRAFQLTGEGWWLESDNQSAPGRRDSWDFGAVPESDVLGRVVLRYWPRPTRRFPPSPQF</sequence>
<dbReference type="Pfam" id="PF00717">
    <property type="entry name" value="Peptidase_S24"/>
    <property type="match status" value="1"/>
</dbReference>
<dbReference type="InterPro" id="IPR015927">
    <property type="entry name" value="Peptidase_S24_S26A/B/C"/>
</dbReference>
<organism evidence="2 3">
    <name type="scientific">Sphaerimonospora thailandensis</name>
    <dbReference type="NCBI Taxonomy" id="795644"/>
    <lineage>
        <taxon>Bacteria</taxon>
        <taxon>Bacillati</taxon>
        <taxon>Actinomycetota</taxon>
        <taxon>Actinomycetes</taxon>
        <taxon>Streptosporangiales</taxon>
        <taxon>Streptosporangiaceae</taxon>
        <taxon>Sphaerimonospora</taxon>
    </lineage>
</organism>
<name>A0A8J3RD85_9ACTN</name>
<gene>
    <name evidence="2" type="ORF">Mth01_44090</name>
</gene>
<dbReference type="AlphaFoldDB" id="A0A8J3RD85"/>